<gene>
    <name evidence="2" type="primary">MRPL57</name>
    <name evidence="2" type="synonym">mrpl57</name>
</gene>
<proteinExistence type="predicted"/>
<organism evidence="2 3">
    <name type="scientific">Oryzias latipes</name>
    <name type="common">Japanese rice fish</name>
    <name type="synonym">Japanese killifish</name>
    <dbReference type="NCBI Taxonomy" id="8090"/>
    <lineage>
        <taxon>Eukaryota</taxon>
        <taxon>Metazoa</taxon>
        <taxon>Chordata</taxon>
        <taxon>Craniata</taxon>
        <taxon>Vertebrata</taxon>
        <taxon>Euteleostomi</taxon>
        <taxon>Actinopterygii</taxon>
        <taxon>Neopterygii</taxon>
        <taxon>Teleostei</taxon>
        <taxon>Neoteleostei</taxon>
        <taxon>Acanthomorphata</taxon>
        <taxon>Ovalentaria</taxon>
        <taxon>Atherinomorphae</taxon>
        <taxon>Beloniformes</taxon>
        <taxon>Adrianichthyidae</taxon>
        <taxon>Oryziinae</taxon>
        <taxon>Oryzias</taxon>
    </lineage>
</organism>
<protein>
    <submittedName>
        <fullName evidence="2">Mitochondrial ribosomal protein L57</fullName>
    </submittedName>
</protein>
<dbReference type="Ensembl" id="ENSORLT00000027874.1">
    <property type="protein sequence ID" value="ENSORLP00000029686.1"/>
    <property type="gene ID" value="ENSORLG00000029659.1"/>
</dbReference>
<keyword evidence="3" id="KW-1185">Reference proteome</keyword>
<feature type="signal peptide" evidence="1">
    <location>
        <begin position="1"/>
        <end position="26"/>
    </location>
</feature>
<name>A0A3B3HD05_ORYLA</name>
<dbReference type="PANTHER" id="PTHR14520:SF4">
    <property type="entry name" value="LARGE RIBOSOMAL SUBUNIT PROTEIN ML63"/>
    <property type="match status" value="1"/>
</dbReference>
<evidence type="ECO:0000313" key="2">
    <source>
        <dbReference type="Ensembl" id="ENSORLP00000029686.1"/>
    </source>
</evidence>
<dbReference type="Proteomes" id="UP000001038">
    <property type="component" value="Chromosome 15"/>
</dbReference>
<dbReference type="PANTHER" id="PTHR14520">
    <property type="entry name" value="MITOCHONDRIAL RIBOSOMAL PROTEIN 63"/>
    <property type="match status" value="1"/>
</dbReference>
<dbReference type="Bgee" id="ENSORLG00000029659">
    <property type="expression patterns" value="Expressed in ovary and 14 other cell types or tissues"/>
</dbReference>
<sequence length="115" mass="14019">MNSLFFQIYSAIMFLTLSLLRKGIPGKQWIGKYRRPRQITWQMKCNTLKNLEREAENEYWISRPYMTREQEHSHAAERRAQAWLKIKENKFLNFPQHKHMTDHLSHLRVTKTWSS</sequence>
<dbReference type="GO" id="GO:0003735">
    <property type="term" value="F:structural constituent of ribosome"/>
    <property type="evidence" value="ECO:0000318"/>
    <property type="project" value="GO_Central"/>
</dbReference>
<dbReference type="FunCoup" id="A0A3B3HD05">
    <property type="interactions" value="1617"/>
</dbReference>
<keyword evidence="1" id="KW-0732">Signal</keyword>
<feature type="chain" id="PRO_5017478375" evidence="1">
    <location>
        <begin position="27"/>
        <end position="115"/>
    </location>
</feature>
<dbReference type="InterPro" id="IPR016576">
    <property type="entry name" value="Ribosomal_mL63"/>
</dbReference>
<dbReference type="GO" id="GO:0005761">
    <property type="term" value="C:mitochondrial ribosome"/>
    <property type="evidence" value="ECO:0000318"/>
    <property type="project" value="GO_Central"/>
</dbReference>
<dbReference type="AlphaFoldDB" id="A0A3B3HD05"/>
<dbReference type="InParanoid" id="A0A3B3HD05"/>
<reference evidence="2" key="3">
    <citation type="submission" date="2025-09" db="UniProtKB">
        <authorList>
            <consortium name="Ensembl"/>
        </authorList>
    </citation>
    <scope>IDENTIFICATION</scope>
    <source>
        <strain evidence="2">Hd-rR</strain>
    </source>
</reference>
<evidence type="ECO:0000313" key="3">
    <source>
        <dbReference type="Proteomes" id="UP000001038"/>
    </source>
</evidence>
<evidence type="ECO:0000256" key="1">
    <source>
        <dbReference type="SAM" id="SignalP"/>
    </source>
</evidence>
<reference evidence="2" key="2">
    <citation type="submission" date="2025-08" db="UniProtKB">
        <authorList>
            <consortium name="Ensembl"/>
        </authorList>
    </citation>
    <scope>IDENTIFICATION</scope>
    <source>
        <strain evidence="2">Hd-rR</strain>
    </source>
</reference>
<accession>A0A3B3HD05</accession>
<dbReference type="STRING" id="8090.ENSORLP00000029686"/>
<dbReference type="Pfam" id="PF14978">
    <property type="entry name" value="MRP-63"/>
    <property type="match status" value="1"/>
</dbReference>
<dbReference type="GeneTree" id="ENSGT00390000008171"/>
<reference evidence="2 3" key="1">
    <citation type="journal article" date="2007" name="Nature">
        <title>The medaka draft genome and insights into vertebrate genome evolution.</title>
        <authorList>
            <person name="Kasahara M."/>
            <person name="Naruse K."/>
            <person name="Sasaki S."/>
            <person name="Nakatani Y."/>
            <person name="Qu W."/>
            <person name="Ahsan B."/>
            <person name="Yamada T."/>
            <person name="Nagayasu Y."/>
            <person name="Doi K."/>
            <person name="Kasai Y."/>
            <person name="Jindo T."/>
            <person name="Kobayashi D."/>
            <person name="Shimada A."/>
            <person name="Toyoda A."/>
            <person name="Kuroki Y."/>
            <person name="Fujiyama A."/>
            <person name="Sasaki T."/>
            <person name="Shimizu A."/>
            <person name="Asakawa S."/>
            <person name="Shimizu N."/>
            <person name="Hashimoto S."/>
            <person name="Yang J."/>
            <person name="Lee Y."/>
            <person name="Matsushima K."/>
            <person name="Sugano S."/>
            <person name="Sakaizumi M."/>
            <person name="Narita T."/>
            <person name="Ohishi K."/>
            <person name="Haga S."/>
            <person name="Ohta F."/>
            <person name="Nomoto H."/>
            <person name="Nogata K."/>
            <person name="Morishita T."/>
            <person name="Endo T."/>
            <person name="Shin-I T."/>
            <person name="Takeda H."/>
            <person name="Morishita S."/>
            <person name="Kohara Y."/>
        </authorList>
    </citation>
    <scope>NUCLEOTIDE SEQUENCE [LARGE SCALE GENOMIC DNA]</scope>
    <source>
        <strain evidence="2 3">Hd-rR</strain>
    </source>
</reference>